<evidence type="ECO:0000313" key="3">
    <source>
        <dbReference type="Proteomes" id="UP000800036"/>
    </source>
</evidence>
<dbReference type="InterPro" id="IPR036866">
    <property type="entry name" value="RibonucZ/Hydroxyglut_hydro"/>
</dbReference>
<sequence>MDAHDDAPSAQIHLEIRDAMVRKLATRRPILHHLNADTSWLLQIPRPASAVKHGSRIYYNILIDPWLQGGQSDVAKWFSQQWHATESAVKTIAEVEEVARQIETMAGGLRLGKGRKSNWEAGAGEETNIDAVAISHEFTDHCHKDTLLEVHRDVPVFATEQAAKLISSWKHFRTVITTPTFTSENPDWHDYSLLPLPSWLGISRLTAAGDALYYHSALLITFASHAFSPATPKKRASLSIYGEEELSSVDSDAAECVIYTPHGIPYNSLEPIAKADPPLHTLAFLHGLHDVSISAAQQLNLGAKNGVLAQRVLRAKYWVGTHDEVKRGGGLVAWFLRRRIWTLEEALKEARTMVNGEKRDGDDEFEDVHFEDVGNGESRVLE</sequence>
<dbReference type="PANTHER" id="PTHR36142:SF2">
    <property type="entry name" value="METALLO-HYDROLASE_OXIDOREDUCTASE SUPERFAMILY PROTEIN"/>
    <property type="match status" value="1"/>
</dbReference>
<evidence type="ECO:0000313" key="2">
    <source>
        <dbReference type="EMBL" id="KAF1974148.1"/>
    </source>
</evidence>
<dbReference type="AlphaFoldDB" id="A0A6A5VBF2"/>
<evidence type="ECO:0000256" key="1">
    <source>
        <dbReference type="SAM" id="MobiDB-lite"/>
    </source>
</evidence>
<feature type="region of interest" description="Disordered" evidence="1">
    <location>
        <begin position="357"/>
        <end position="382"/>
    </location>
</feature>
<keyword evidence="3" id="KW-1185">Reference proteome</keyword>
<reference evidence="2" key="1">
    <citation type="journal article" date="2020" name="Stud. Mycol.">
        <title>101 Dothideomycetes genomes: a test case for predicting lifestyles and emergence of pathogens.</title>
        <authorList>
            <person name="Haridas S."/>
            <person name="Albert R."/>
            <person name="Binder M."/>
            <person name="Bloem J."/>
            <person name="Labutti K."/>
            <person name="Salamov A."/>
            <person name="Andreopoulos B."/>
            <person name="Baker S."/>
            <person name="Barry K."/>
            <person name="Bills G."/>
            <person name="Bluhm B."/>
            <person name="Cannon C."/>
            <person name="Castanera R."/>
            <person name="Culley D."/>
            <person name="Daum C."/>
            <person name="Ezra D."/>
            <person name="Gonzalez J."/>
            <person name="Henrissat B."/>
            <person name="Kuo A."/>
            <person name="Liang C."/>
            <person name="Lipzen A."/>
            <person name="Lutzoni F."/>
            <person name="Magnuson J."/>
            <person name="Mondo S."/>
            <person name="Nolan M."/>
            <person name="Ohm R."/>
            <person name="Pangilinan J."/>
            <person name="Park H.-J."/>
            <person name="Ramirez L."/>
            <person name="Alfaro M."/>
            <person name="Sun H."/>
            <person name="Tritt A."/>
            <person name="Yoshinaga Y."/>
            <person name="Zwiers L.-H."/>
            <person name="Turgeon B."/>
            <person name="Goodwin S."/>
            <person name="Spatafora J."/>
            <person name="Crous P."/>
            <person name="Grigoriev I."/>
        </authorList>
    </citation>
    <scope>NUCLEOTIDE SEQUENCE</scope>
    <source>
        <strain evidence="2">CBS 107.79</strain>
    </source>
</reference>
<feature type="compositionally biased region" description="Basic and acidic residues" evidence="1">
    <location>
        <begin position="357"/>
        <end position="372"/>
    </location>
</feature>
<gene>
    <name evidence="2" type="ORF">BU23DRAFT_118388</name>
</gene>
<dbReference type="PANTHER" id="PTHR36142">
    <property type="entry name" value="METALLO-HYDROLASE/OXIDOREDUCTASE SUPERFAMILY PROTEIN"/>
    <property type="match status" value="1"/>
</dbReference>
<name>A0A6A5VBF2_9PLEO</name>
<dbReference type="EMBL" id="ML976676">
    <property type="protein sequence ID" value="KAF1974148.1"/>
    <property type="molecule type" value="Genomic_DNA"/>
</dbReference>
<protein>
    <submittedName>
        <fullName evidence="2">Uncharacterized protein</fullName>
    </submittedName>
</protein>
<accession>A0A6A5VBF2</accession>
<organism evidence="2 3">
    <name type="scientific">Bimuria novae-zelandiae CBS 107.79</name>
    <dbReference type="NCBI Taxonomy" id="1447943"/>
    <lineage>
        <taxon>Eukaryota</taxon>
        <taxon>Fungi</taxon>
        <taxon>Dikarya</taxon>
        <taxon>Ascomycota</taxon>
        <taxon>Pezizomycotina</taxon>
        <taxon>Dothideomycetes</taxon>
        <taxon>Pleosporomycetidae</taxon>
        <taxon>Pleosporales</taxon>
        <taxon>Massarineae</taxon>
        <taxon>Didymosphaeriaceae</taxon>
        <taxon>Bimuria</taxon>
    </lineage>
</organism>
<dbReference type="Gene3D" id="3.60.15.10">
    <property type="entry name" value="Ribonuclease Z/Hydroxyacylglutathione hydrolase-like"/>
    <property type="match status" value="1"/>
</dbReference>
<proteinExistence type="predicted"/>
<dbReference type="SUPFAM" id="SSF56281">
    <property type="entry name" value="Metallo-hydrolase/oxidoreductase"/>
    <property type="match status" value="1"/>
</dbReference>
<dbReference type="OrthoDB" id="9971601at2759"/>
<dbReference type="Proteomes" id="UP000800036">
    <property type="component" value="Unassembled WGS sequence"/>
</dbReference>